<sequence length="511" mass="55567">MRERITFVQNLGDSLEPSAIKINGGTISGPEVQAVREDRLTIPLDELPAELQALLRATRELHTRWVSPRPYEGISPLLARLPPGLHVIFIPGKDDVVSSPLCKTLAEIFGDVSCSTATEAFTSLPEAALQYYQQLDDLSHFIKYAKPQLCPRDDVSCLARLESLSHASSLDISYDSSLHALRITAVWPYQRQPVQASSRKGIRTEVGILSTDKPQTLEPHEIGISGLLTVLGQDSKPSPTMFTFASRHRDAESSFSAQFLSPTGLHPTLQLRLSSPKPPPSFSSSPSSCSPHAYLTLPKTIFPDKYQLSDPLFLASKNLSALRYTTQPIDLEAPAYVLPQWGATVLVELAPPPAAAESPLGSQGHQADTEWTAEIPLHLRYLAPSAGGSSAITVPYPAVFWACTPDDGGGPEITASSNPFDRGNLGYDRLFPEGTVFWHVEPRPSVEHGSKGLLVNEVRVPVLDLEKAGWVNAGTAAVVLLGFAWIVYKLAGVWRREGYGSGKVGAEKKRQ</sequence>
<evidence type="ECO:0000256" key="10">
    <source>
        <dbReference type="ARBA" id="ARBA00023180"/>
    </source>
</evidence>
<comment type="pathway">
    <text evidence="2 11">Glycolipid biosynthesis; glycosylphosphatidylinositol-anchor biosynthesis.</text>
</comment>
<dbReference type="SMART" id="SM00780">
    <property type="entry name" value="PIG-X"/>
    <property type="match status" value="1"/>
</dbReference>
<dbReference type="EMBL" id="MU853337">
    <property type="protein sequence ID" value="KAK4114322.1"/>
    <property type="molecule type" value="Genomic_DNA"/>
</dbReference>
<dbReference type="GeneID" id="89938957"/>
<protein>
    <recommendedName>
        <fullName evidence="4 11">Protein PBN1</fullName>
    </recommendedName>
</protein>
<dbReference type="PANTHER" id="PTHR28533">
    <property type="entry name" value="PROTEIN PBN1"/>
    <property type="match status" value="1"/>
</dbReference>
<dbReference type="InterPro" id="IPR042322">
    <property type="entry name" value="Pbn1"/>
</dbReference>
<dbReference type="Pfam" id="PF08320">
    <property type="entry name" value="PIG-X"/>
    <property type="match status" value="1"/>
</dbReference>
<keyword evidence="6 11" id="KW-0812">Transmembrane</keyword>
<reference evidence="12" key="2">
    <citation type="submission" date="2023-05" db="EMBL/GenBank/DDBJ databases">
        <authorList>
            <consortium name="Lawrence Berkeley National Laboratory"/>
            <person name="Steindorff A."/>
            <person name="Hensen N."/>
            <person name="Bonometti L."/>
            <person name="Westerberg I."/>
            <person name="Brannstrom I.O."/>
            <person name="Guillou S."/>
            <person name="Cros-Aarteil S."/>
            <person name="Calhoun S."/>
            <person name="Haridas S."/>
            <person name="Kuo A."/>
            <person name="Mondo S."/>
            <person name="Pangilinan J."/>
            <person name="Riley R."/>
            <person name="Labutti K."/>
            <person name="Andreopoulos B."/>
            <person name="Lipzen A."/>
            <person name="Chen C."/>
            <person name="Yanf M."/>
            <person name="Daum C."/>
            <person name="Ng V."/>
            <person name="Clum A."/>
            <person name="Ohm R."/>
            <person name="Martin F."/>
            <person name="Silar P."/>
            <person name="Natvig D."/>
            <person name="Lalanne C."/>
            <person name="Gautier V."/>
            <person name="Ament-Velasquez S.L."/>
            <person name="Kruys A."/>
            <person name="Hutchinson M.I."/>
            <person name="Powell A.J."/>
            <person name="Barry K."/>
            <person name="Miller A.N."/>
            <person name="Grigoriev I.V."/>
            <person name="Debuchy R."/>
            <person name="Gladieux P."/>
            <person name="Thoren M.H."/>
            <person name="Johannesson H."/>
        </authorList>
    </citation>
    <scope>NUCLEOTIDE SEQUENCE</scope>
    <source>
        <strain evidence="12">CBS 508.74</strain>
    </source>
</reference>
<dbReference type="GO" id="GO:0000030">
    <property type="term" value="F:mannosyltransferase activity"/>
    <property type="evidence" value="ECO:0007669"/>
    <property type="project" value="TreeGrafter"/>
</dbReference>
<dbReference type="AlphaFoldDB" id="A0AAN6YUK2"/>
<evidence type="ECO:0000256" key="3">
    <source>
        <dbReference type="ARBA" id="ARBA00010345"/>
    </source>
</evidence>
<evidence type="ECO:0000256" key="4">
    <source>
        <dbReference type="ARBA" id="ARBA00020410"/>
    </source>
</evidence>
<dbReference type="Proteomes" id="UP001302812">
    <property type="component" value="Unassembled WGS sequence"/>
</dbReference>
<evidence type="ECO:0000313" key="13">
    <source>
        <dbReference type="Proteomes" id="UP001302812"/>
    </source>
</evidence>
<evidence type="ECO:0000256" key="8">
    <source>
        <dbReference type="ARBA" id="ARBA00022989"/>
    </source>
</evidence>
<evidence type="ECO:0000256" key="5">
    <source>
        <dbReference type="ARBA" id="ARBA00022502"/>
    </source>
</evidence>
<dbReference type="PANTHER" id="PTHR28533:SF1">
    <property type="entry name" value="PROTEIN PBN1"/>
    <property type="match status" value="1"/>
</dbReference>
<comment type="subcellular location">
    <subcellularLocation>
        <location evidence="11">Endoplasmic reticulum membrane</location>
        <topology evidence="11">Single-pass membrane protein</topology>
    </subcellularLocation>
    <subcellularLocation>
        <location evidence="1">Endoplasmic reticulum membrane</location>
        <topology evidence="1">Single-pass type III membrane protein</topology>
    </subcellularLocation>
</comment>
<dbReference type="RefSeq" id="XP_064671892.1">
    <property type="nucleotide sequence ID" value="XM_064814832.1"/>
</dbReference>
<keyword evidence="10" id="KW-0325">Glycoprotein</keyword>
<comment type="caution">
    <text evidence="12">The sequence shown here is derived from an EMBL/GenBank/DDBJ whole genome shotgun (WGS) entry which is preliminary data.</text>
</comment>
<evidence type="ECO:0000256" key="2">
    <source>
        <dbReference type="ARBA" id="ARBA00004687"/>
    </source>
</evidence>
<dbReference type="InterPro" id="IPR013233">
    <property type="entry name" value="PIG-X/PBN1"/>
</dbReference>
<evidence type="ECO:0000256" key="7">
    <source>
        <dbReference type="ARBA" id="ARBA00022824"/>
    </source>
</evidence>
<accession>A0AAN6YUK2</accession>
<keyword evidence="7 11" id="KW-0256">Endoplasmic reticulum</keyword>
<feature type="transmembrane region" description="Helical" evidence="11">
    <location>
        <begin position="469"/>
        <end position="488"/>
    </location>
</feature>
<organism evidence="12 13">
    <name type="scientific">Canariomyces notabilis</name>
    <dbReference type="NCBI Taxonomy" id="2074819"/>
    <lineage>
        <taxon>Eukaryota</taxon>
        <taxon>Fungi</taxon>
        <taxon>Dikarya</taxon>
        <taxon>Ascomycota</taxon>
        <taxon>Pezizomycotina</taxon>
        <taxon>Sordariomycetes</taxon>
        <taxon>Sordariomycetidae</taxon>
        <taxon>Sordariales</taxon>
        <taxon>Chaetomiaceae</taxon>
        <taxon>Canariomyces</taxon>
    </lineage>
</organism>
<proteinExistence type="inferred from homology"/>
<keyword evidence="13" id="KW-1185">Reference proteome</keyword>
<keyword evidence="5 11" id="KW-0337">GPI-anchor biosynthesis</keyword>
<gene>
    <name evidence="12" type="ORF">N656DRAFT_777502</name>
</gene>
<comment type="function">
    <text evidence="11">Required for proper folding and/or the stability of a subset of proteins in the endoplasmic reticulum. Component of glycosylphosphatidylinositol-mannosyltransferase 1 which transfers the first of the 4 mannoses in the GPI-anchor precursors during GPI-anchor biosynthesis. Probably acts by stabilizing the mannosyltransferase GPI14.</text>
</comment>
<evidence type="ECO:0000256" key="1">
    <source>
        <dbReference type="ARBA" id="ARBA00004643"/>
    </source>
</evidence>
<keyword evidence="8 11" id="KW-1133">Transmembrane helix</keyword>
<dbReference type="GO" id="GO:0006506">
    <property type="term" value="P:GPI anchor biosynthetic process"/>
    <property type="evidence" value="ECO:0007669"/>
    <property type="project" value="UniProtKB-KW"/>
</dbReference>
<evidence type="ECO:0000256" key="6">
    <source>
        <dbReference type="ARBA" id="ARBA00022692"/>
    </source>
</evidence>
<dbReference type="GO" id="GO:1990529">
    <property type="term" value="C:glycosylphosphatidylinositol-mannosyltransferase I complex"/>
    <property type="evidence" value="ECO:0007669"/>
    <property type="project" value="TreeGrafter"/>
</dbReference>
<reference evidence="12" key="1">
    <citation type="journal article" date="2023" name="Mol. Phylogenet. Evol.">
        <title>Genome-scale phylogeny and comparative genomics of the fungal order Sordariales.</title>
        <authorList>
            <person name="Hensen N."/>
            <person name="Bonometti L."/>
            <person name="Westerberg I."/>
            <person name="Brannstrom I.O."/>
            <person name="Guillou S."/>
            <person name="Cros-Aarteil S."/>
            <person name="Calhoun S."/>
            <person name="Haridas S."/>
            <person name="Kuo A."/>
            <person name="Mondo S."/>
            <person name="Pangilinan J."/>
            <person name="Riley R."/>
            <person name="LaButti K."/>
            <person name="Andreopoulos B."/>
            <person name="Lipzen A."/>
            <person name="Chen C."/>
            <person name="Yan M."/>
            <person name="Daum C."/>
            <person name="Ng V."/>
            <person name="Clum A."/>
            <person name="Steindorff A."/>
            <person name="Ohm R.A."/>
            <person name="Martin F."/>
            <person name="Silar P."/>
            <person name="Natvig D.O."/>
            <person name="Lalanne C."/>
            <person name="Gautier V."/>
            <person name="Ament-Velasquez S.L."/>
            <person name="Kruys A."/>
            <person name="Hutchinson M.I."/>
            <person name="Powell A.J."/>
            <person name="Barry K."/>
            <person name="Miller A.N."/>
            <person name="Grigoriev I.V."/>
            <person name="Debuchy R."/>
            <person name="Gladieux P."/>
            <person name="Hiltunen Thoren M."/>
            <person name="Johannesson H."/>
        </authorList>
    </citation>
    <scope>NUCLEOTIDE SEQUENCE</scope>
    <source>
        <strain evidence="12">CBS 508.74</strain>
    </source>
</reference>
<comment type="similarity">
    <text evidence="3 11">Belongs to the PIGX family.</text>
</comment>
<evidence type="ECO:0000313" key="12">
    <source>
        <dbReference type="EMBL" id="KAK4114322.1"/>
    </source>
</evidence>
<evidence type="ECO:0000256" key="11">
    <source>
        <dbReference type="RuleBase" id="RU366056"/>
    </source>
</evidence>
<dbReference type="GO" id="GO:0005789">
    <property type="term" value="C:endoplasmic reticulum membrane"/>
    <property type="evidence" value="ECO:0007669"/>
    <property type="project" value="UniProtKB-SubCell"/>
</dbReference>
<name>A0AAN6YUK2_9PEZI</name>
<keyword evidence="9 11" id="KW-0472">Membrane</keyword>
<evidence type="ECO:0000256" key="9">
    <source>
        <dbReference type="ARBA" id="ARBA00023136"/>
    </source>
</evidence>